<organism evidence="1 2">
    <name type="scientific">Mangrovimonas spongiae</name>
    <dbReference type="NCBI Taxonomy" id="2494697"/>
    <lineage>
        <taxon>Bacteria</taxon>
        <taxon>Pseudomonadati</taxon>
        <taxon>Bacteroidota</taxon>
        <taxon>Flavobacteriia</taxon>
        <taxon>Flavobacteriales</taxon>
        <taxon>Flavobacteriaceae</taxon>
        <taxon>Mangrovimonas</taxon>
    </lineage>
</organism>
<dbReference type="Proteomes" id="UP000270620">
    <property type="component" value="Unassembled WGS sequence"/>
</dbReference>
<dbReference type="AlphaFoldDB" id="A0A3R9MH62"/>
<name>A0A3R9MH62_9FLAO</name>
<sequence>MKETFNTLRNNLTRSYIFYVPSKVYDDVQRTQLKDMIPYHLTNTIVYMDDDRKTIEDISEFNKVEIISKNSLFDENIFTLIDAQSKLSAPQFKHLINKYWEHVETHTYLTNLMYTHLSEYIKDASKNVSDMFLLQKDYFSTHHTEIKRTFGALLTSRFTNALISYNKKPVQTKKQKPKKPQIISDEDADVFLLETVFNIPSKMTSKIVNTVNKTKK</sequence>
<accession>A0A3R9MH62</accession>
<dbReference type="OrthoDB" id="1437267at2"/>
<protein>
    <submittedName>
        <fullName evidence="1">Uncharacterized protein</fullName>
    </submittedName>
</protein>
<reference evidence="1 2" key="1">
    <citation type="submission" date="2018-12" db="EMBL/GenBank/DDBJ databases">
        <title>Mangrovimonas spongiae sp. nov., a novel member of the genus Mangrovimonas isolated from marine sponge.</title>
        <authorList>
            <person name="Zhuang L."/>
            <person name="Luo L."/>
        </authorList>
    </citation>
    <scope>NUCLEOTIDE SEQUENCE [LARGE SCALE GENOMIC DNA]</scope>
    <source>
        <strain evidence="1 2">HN-E26</strain>
    </source>
</reference>
<evidence type="ECO:0000313" key="2">
    <source>
        <dbReference type="Proteomes" id="UP000270620"/>
    </source>
</evidence>
<proteinExistence type="predicted"/>
<dbReference type="RefSeq" id="WP_125467316.1">
    <property type="nucleotide sequence ID" value="NZ_RWBG01000002.1"/>
</dbReference>
<dbReference type="EMBL" id="RWBG01000002">
    <property type="protein sequence ID" value="RSK40401.1"/>
    <property type="molecule type" value="Genomic_DNA"/>
</dbReference>
<gene>
    <name evidence="1" type="ORF">EJA19_05325</name>
</gene>
<comment type="caution">
    <text evidence="1">The sequence shown here is derived from an EMBL/GenBank/DDBJ whole genome shotgun (WGS) entry which is preliminary data.</text>
</comment>
<keyword evidence="2" id="KW-1185">Reference proteome</keyword>
<evidence type="ECO:0000313" key="1">
    <source>
        <dbReference type="EMBL" id="RSK40401.1"/>
    </source>
</evidence>